<feature type="compositionally biased region" description="Basic residues" evidence="5">
    <location>
        <begin position="1524"/>
        <end position="1533"/>
    </location>
</feature>
<protein>
    <recommendedName>
        <fullName evidence="10">ARID domain-containing protein</fullName>
    </recommendedName>
</protein>
<evidence type="ECO:0000256" key="2">
    <source>
        <dbReference type="ARBA" id="ARBA00023015"/>
    </source>
</evidence>
<dbReference type="GO" id="GO:0006325">
    <property type="term" value="P:chromatin organization"/>
    <property type="evidence" value="ECO:0007669"/>
    <property type="project" value="UniProtKB-KW"/>
</dbReference>
<feature type="compositionally biased region" description="Low complexity" evidence="5">
    <location>
        <begin position="1447"/>
        <end position="1469"/>
    </location>
</feature>
<dbReference type="InterPro" id="IPR016024">
    <property type="entry name" value="ARM-type_fold"/>
</dbReference>
<dbReference type="InterPro" id="IPR013087">
    <property type="entry name" value="Znf_C2H2_type"/>
</dbReference>
<feature type="domain" description="RFX-type winged-helix" evidence="7">
    <location>
        <begin position="533"/>
        <end position="605"/>
    </location>
</feature>
<accession>A0A2T7P6I7</accession>
<feature type="compositionally biased region" description="Low complexity" evidence="5">
    <location>
        <begin position="1036"/>
        <end position="1055"/>
    </location>
</feature>
<keyword evidence="9" id="KW-1185">Reference proteome</keyword>
<evidence type="ECO:0000313" key="8">
    <source>
        <dbReference type="EMBL" id="PVD29038.1"/>
    </source>
</evidence>
<dbReference type="Gene3D" id="1.10.150.60">
    <property type="entry name" value="ARID DNA-binding domain"/>
    <property type="match status" value="1"/>
</dbReference>
<feature type="region of interest" description="Disordered" evidence="5">
    <location>
        <begin position="482"/>
        <end position="523"/>
    </location>
</feature>
<gene>
    <name evidence="8" type="ORF">C0Q70_11635</name>
</gene>
<dbReference type="InterPro" id="IPR036431">
    <property type="entry name" value="ARID_dom_sf"/>
</dbReference>
<dbReference type="GO" id="GO:0003677">
    <property type="term" value="F:DNA binding"/>
    <property type="evidence" value="ECO:0007669"/>
    <property type="project" value="InterPro"/>
</dbReference>
<dbReference type="InterPro" id="IPR001606">
    <property type="entry name" value="ARID_dom"/>
</dbReference>
<evidence type="ECO:0000256" key="4">
    <source>
        <dbReference type="ARBA" id="ARBA00023242"/>
    </source>
</evidence>
<dbReference type="SMART" id="SM01014">
    <property type="entry name" value="ARID"/>
    <property type="match status" value="1"/>
</dbReference>
<dbReference type="Pfam" id="PF02257">
    <property type="entry name" value="RFX_DNA_binding"/>
    <property type="match status" value="1"/>
</dbReference>
<evidence type="ECO:0000259" key="7">
    <source>
        <dbReference type="PROSITE" id="PS51526"/>
    </source>
</evidence>
<dbReference type="InterPro" id="IPR011989">
    <property type="entry name" value="ARM-like"/>
</dbReference>
<dbReference type="EMBL" id="PZQS01000006">
    <property type="protein sequence ID" value="PVD29038.1"/>
    <property type="molecule type" value="Genomic_DNA"/>
</dbReference>
<dbReference type="OrthoDB" id="338531at2759"/>
<dbReference type="PROSITE" id="PS51011">
    <property type="entry name" value="ARID"/>
    <property type="match status" value="1"/>
</dbReference>
<feature type="compositionally biased region" description="Polar residues" evidence="5">
    <location>
        <begin position="1485"/>
        <end position="1495"/>
    </location>
</feature>
<dbReference type="PROSITE" id="PS00028">
    <property type="entry name" value="ZINC_FINGER_C2H2_1"/>
    <property type="match status" value="1"/>
</dbReference>
<name>A0A2T7P6I7_POMCA</name>
<dbReference type="PANTHER" id="PTHR22970:SF14">
    <property type="entry name" value="AT-RICH INTERACTIVE DOMAIN-CONTAINING PROTEIN 2"/>
    <property type="match status" value="1"/>
</dbReference>
<evidence type="ECO:0000256" key="3">
    <source>
        <dbReference type="ARBA" id="ARBA00023163"/>
    </source>
</evidence>
<feature type="region of interest" description="Disordered" evidence="5">
    <location>
        <begin position="681"/>
        <end position="752"/>
    </location>
</feature>
<evidence type="ECO:0000256" key="1">
    <source>
        <dbReference type="ARBA" id="ARBA00022853"/>
    </source>
</evidence>
<dbReference type="SMART" id="SM00501">
    <property type="entry name" value="BRIGHT"/>
    <property type="match status" value="1"/>
</dbReference>
<dbReference type="Pfam" id="PF01388">
    <property type="entry name" value="ARID"/>
    <property type="match status" value="1"/>
</dbReference>
<sequence length="1734" mass="188149">MANVLNKDPFTYEEDRRSFLQDLHRFHASRGTPFDRIPKIGGKEVDLYRLYRRVIDQGGWQKFNNDQLWEDIVEEFQIPLACTNGTQALKYIYFRYLNAYEKVHFLGVDPDQSGDDNEEGPARKKVCLPVESVPLAYNYAQHRVPDSMRTIHRMDTDLARFSDYEKLEMALRSGLPNEVDFAINVCLLLSNEGRYVLKLSKSLHLLPLLMSNVGIFEEGPSSMEDVMLLSWKNNAKRDFLRFWYETVNDEEIRRLIKTKDGIYRQKDLLGYEVLSLGRNLGVLDVEGQRVQQLAVLIRNLSFEEINQLPLASSSVVIRFLMLCVHSTYGSLRQLALDTLGNVASQLILGPVVNTTSQMMIDLIKKSLNAEDKFAVVRSLEIVSKLCQLEKNESIMSEELGDEIYERMVQLLTVHDIQLIVHTLEALYQLSELGQATTDMIAQVKHAVDLLVNLITVEAQSYGPNSLVGIKVVEYVPLTDATGEETPSSMPAHSHVIQSVAPSQSHNSSMQHSPCPQSQQSIAEQAQADLEATTANWLQATFEYRKGACVTQADLYLDYQQFCRKFGVAEILSSCDFFSIVKNSFSQADVLNLEKEKVVKGLSKRAIPRPFAILSGTEKVSKPYSVNSPRGPLPVGTANWSQIALTSTPSASSAASPLTQTPTLRQRLMEPPRLSLQHQLLHTGTSSIPPTAKSTTGSSSNKMQTATPKQADGGGKTGAKKRLIAPMPPSGPGPGCVSPKPVSMNPPRPTLQPSLPGPRAVSVLQQHLVAPAPQIPTASVHPGCDQVFVQPSSLAATTNIASTMASSSSVTVTCASTQVPFSICMPSASGTMGIHSASVPAPGPGQQFPLIHQALQGDTANAGKAPVVCVDQNNDTNLIKSLLAKKLCQNMVRGNVTPSESPPPFDAETTLQLGTEMVQMQLQFQAQKPLQVHTSQQLHFQQQQQQPQSVVQTFQIQLPIYSLPQITATQVAGGHTTFSTSTLVPTSVVQTSVESHQSSAQPGAYRTIIPNPLSSTSSSSSQRPLAPHPVGMQPLQKSKMSGSSRPSSPQIPIKPKLAPQSQGASRVAPAAIISPANSLSLHQTATNRLSFTSSPSQSSLPSISFTSATVPLIQSSPMSITQAILAGNPYGGSTKAGSIHPHTVSSQTVESHLLAQLPLPAASQSGVTASVSTTTVSCATQAGDPSIHRVDPISRESSLYNCSRTVSVSKVKECNGLGDSKLSMNSLSTLEPNGILGSPDSVSSELPPSPMNFPRAGVQNEEHLPNGVSNDSLSSMKECAWSKEQVNNLIGKAAKLNGVVRHLENGSLTEECGDIVPSEWRVPRLGEKAVMQADAKELQMDFHGRLIASSQQNGTMDAGMVKDEHGIDSPLTHRDRELVKQMSMEEVSMDSTDLPETVLGSRMLINGSKTCDVGRLLFSPDSSKDSDFSSDSFSSSIADSVGSDKHSTTGQFSGGSSTTSSFSHPLPAMASSSAPLLSEVPAVSCGSGSTSENGSAKRTKKNNKKGLDKNLPAKCEKAVGVKNKPPSKSKKKKSSSSNTEAMPSSPATHFVPDYMCEWASCRRCFDNARQVFIHVMKIHIPFAADGVCRWEGCEPLQRKKWSMVTHVQDHHCAEMALRAASQRRFQAVQAGVSPQSPANPAPAPALVYPPDAAIQAIKRFHIRPPFAEFSEPGEGPVTKHIRFTSALILRNLARYSSHGRSLIKRWERHLSYVTMSAVESSTALANCLWEILHDT</sequence>
<proteinExistence type="predicted"/>
<keyword evidence="1" id="KW-0156">Chromatin regulator</keyword>
<feature type="domain" description="ARID" evidence="6">
    <location>
        <begin position="13"/>
        <end position="105"/>
    </location>
</feature>
<dbReference type="Gene3D" id="1.10.10.10">
    <property type="entry name" value="Winged helix-like DNA-binding domain superfamily/Winged helix DNA-binding domain"/>
    <property type="match status" value="1"/>
</dbReference>
<dbReference type="InterPro" id="IPR003150">
    <property type="entry name" value="DNA-bd_RFX"/>
</dbReference>
<keyword evidence="2" id="KW-0805">Transcription regulation</keyword>
<dbReference type="Proteomes" id="UP000245119">
    <property type="component" value="Linkage Group LG6"/>
</dbReference>
<dbReference type="PANTHER" id="PTHR22970">
    <property type="entry name" value="AT-RICH INTERACTIVE DOMAIN-CONTAINING PROTEIN 2"/>
    <property type="match status" value="1"/>
</dbReference>
<reference evidence="8 9" key="1">
    <citation type="submission" date="2018-04" db="EMBL/GenBank/DDBJ databases">
        <title>The genome of golden apple snail Pomacea canaliculata provides insight into stress tolerance and invasive adaptation.</title>
        <authorList>
            <person name="Liu C."/>
            <person name="Liu B."/>
            <person name="Ren Y."/>
            <person name="Zhang Y."/>
            <person name="Wang H."/>
            <person name="Li S."/>
            <person name="Jiang F."/>
            <person name="Yin L."/>
            <person name="Zhang G."/>
            <person name="Qian W."/>
            <person name="Fan W."/>
        </authorList>
    </citation>
    <scope>NUCLEOTIDE SEQUENCE [LARGE SCALE GENOMIC DNA]</scope>
    <source>
        <strain evidence="8">SZHN2017</strain>
        <tissue evidence="8">Muscle</tissue>
    </source>
</reference>
<feature type="compositionally biased region" description="Polar residues" evidence="5">
    <location>
        <begin position="681"/>
        <end position="707"/>
    </location>
</feature>
<feature type="compositionally biased region" description="Polar residues" evidence="5">
    <location>
        <begin position="484"/>
        <end position="515"/>
    </location>
</feature>
<keyword evidence="4" id="KW-0539">Nucleus</keyword>
<evidence type="ECO:0000259" key="6">
    <source>
        <dbReference type="PROSITE" id="PS51011"/>
    </source>
</evidence>
<dbReference type="GO" id="GO:0006355">
    <property type="term" value="P:regulation of DNA-templated transcription"/>
    <property type="evidence" value="ECO:0007669"/>
    <property type="project" value="InterPro"/>
</dbReference>
<feature type="region of interest" description="Disordered" evidence="5">
    <location>
        <begin position="993"/>
        <end position="1065"/>
    </location>
</feature>
<comment type="caution">
    <text evidence="8">The sequence shown here is derived from an EMBL/GenBank/DDBJ whole genome shotgun (WGS) entry which is preliminary data.</text>
</comment>
<evidence type="ECO:0000313" key="9">
    <source>
        <dbReference type="Proteomes" id="UP000245119"/>
    </source>
</evidence>
<dbReference type="SUPFAM" id="SSF46774">
    <property type="entry name" value="ARID-like"/>
    <property type="match status" value="1"/>
</dbReference>
<dbReference type="InterPro" id="IPR036388">
    <property type="entry name" value="WH-like_DNA-bd_sf"/>
</dbReference>
<dbReference type="PROSITE" id="PS51526">
    <property type="entry name" value="RFX_DBD"/>
    <property type="match status" value="1"/>
</dbReference>
<dbReference type="SUPFAM" id="SSF48371">
    <property type="entry name" value="ARM repeat"/>
    <property type="match status" value="1"/>
</dbReference>
<keyword evidence="3" id="KW-0804">Transcription</keyword>
<dbReference type="InterPro" id="IPR052406">
    <property type="entry name" value="Chromatin_Remodeling_Comp"/>
</dbReference>
<evidence type="ECO:0000256" key="5">
    <source>
        <dbReference type="SAM" id="MobiDB-lite"/>
    </source>
</evidence>
<organism evidence="8 9">
    <name type="scientific">Pomacea canaliculata</name>
    <name type="common">Golden apple snail</name>
    <dbReference type="NCBI Taxonomy" id="400727"/>
    <lineage>
        <taxon>Eukaryota</taxon>
        <taxon>Metazoa</taxon>
        <taxon>Spiralia</taxon>
        <taxon>Lophotrochozoa</taxon>
        <taxon>Mollusca</taxon>
        <taxon>Gastropoda</taxon>
        <taxon>Caenogastropoda</taxon>
        <taxon>Architaenioglossa</taxon>
        <taxon>Ampullarioidea</taxon>
        <taxon>Ampullariidae</taxon>
        <taxon>Pomacea</taxon>
    </lineage>
</organism>
<feature type="compositionally biased region" description="Low complexity" evidence="5">
    <location>
        <begin position="1428"/>
        <end position="1440"/>
    </location>
</feature>
<feature type="region of interest" description="Disordered" evidence="5">
    <location>
        <begin position="1481"/>
        <end position="1544"/>
    </location>
</feature>
<evidence type="ECO:0008006" key="10">
    <source>
        <dbReference type="Google" id="ProtNLM"/>
    </source>
</evidence>
<feature type="region of interest" description="Disordered" evidence="5">
    <location>
        <begin position="1421"/>
        <end position="1469"/>
    </location>
</feature>
<dbReference type="STRING" id="400727.A0A2T7P6I7"/>
<dbReference type="Gene3D" id="1.25.10.10">
    <property type="entry name" value="Leucine-rich Repeat Variant"/>
    <property type="match status" value="1"/>
</dbReference>